<dbReference type="KEGG" id="hro:HELRODRAFT_93075"/>
<gene>
    <name evidence="2" type="primary">20217474</name>
    <name evidence="1" type="ORF">HELRODRAFT_93075</name>
</gene>
<dbReference type="OrthoDB" id="342064at2759"/>
<sequence length="90" mass="10549">PLHKTVSLFIKDLPATTTVKEVEDICKNYPGYMRLVLQDPMPPHFTRRGWVTFQPWVNVKDVCWSLIGHKVCRVYVPRLAEFSFVVLIYL</sequence>
<evidence type="ECO:0008006" key="4">
    <source>
        <dbReference type="Google" id="ProtNLM"/>
    </source>
</evidence>
<dbReference type="InParanoid" id="T1G8S7"/>
<evidence type="ECO:0000313" key="3">
    <source>
        <dbReference type="Proteomes" id="UP000015101"/>
    </source>
</evidence>
<keyword evidence="3" id="KW-1185">Reference proteome</keyword>
<dbReference type="InterPro" id="IPR039727">
    <property type="entry name" value="SE/Ars2"/>
</dbReference>
<dbReference type="CTD" id="20217474"/>
<dbReference type="Proteomes" id="UP000015101">
    <property type="component" value="Unassembled WGS sequence"/>
</dbReference>
<protein>
    <recommendedName>
        <fullName evidence="4">RRM domain-containing protein</fullName>
    </recommendedName>
</protein>
<reference evidence="1 3" key="2">
    <citation type="journal article" date="2013" name="Nature">
        <title>Insights into bilaterian evolution from three spiralian genomes.</title>
        <authorList>
            <person name="Simakov O."/>
            <person name="Marletaz F."/>
            <person name="Cho S.J."/>
            <person name="Edsinger-Gonzales E."/>
            <person name="Havlak P."/>
            <person name="Hellsten U."/>
            <person name="Kuo D.H."/>
            <person name="Larsson T."/>
            <person name="Lv J."/>
            <person name="Arendt D."/>
            <person name="Savage R."/>
            <person name="Osoegawa K."/>
            <person name="de Jong P."/>
            <person name="Grimwood J."/>
            <person name="Chapman J.A."/>
            <person name="Shapiro H."/>
            <person name="Aerts A."/>
            <person name="Otillar R.P."/>
            <person name="Terry A.Y."/>
            <person name="Boore J.L."/>
            <person name="Grigoriev I.V."/>
            <person name="Lindberg D.R."/>
            <person name="Seaver E.C."/>
            <person name="Weisblat D.A."/>
            <person name="Putnam N.H."/>
            <person name="Rokhsar D.S."/>
        </authorList>
    </citation>
    <scope>NUCLEOTIDE SEQUENCE</scope>
</reference>
<accession>T1G8S7</accession>
<organism evidence="2 3">
    <name type="scientific">Helobdella robusta</name>
    <name type="common">Californian leech</name>
    <dbReference type="NCBI Taxonomy" id="6412"/>
    <lineage>
        <taxon>Eukaryota</taxon>
        <taxon>Metazoa</taxon>
        <taxon>Spiralia</taxon>
        <taxon>Lophotrochozoa</taxon>
        <taxon>Annelida</taxon>
        <taxon>Clitellata</taxon>
        <taxon>Hirudinea</taxon>
        <taxon>Rhynchobdellida</taxon>
        <taxon>Glossiphoniidae</taxon>
        <taxon>Helobdella</taxon>
    </lineage>
</organism>
<evidence type="ECO:0000313" key="2">
    <source>
        <dbReference type="EnsemblMetazoa" id="HelroP93075"/>
    </source>
</evidence>
<dbReference type="EMBL" id="KB097048">
    <property type="protein sequence ID" value="ESN99890.1"/>
    <property type="molecule type" value="Genomic_DNA"/>
</dbReference>
<dbReference type="PANTHER" id="PTHR13165:SF0">
    <property type="entry name" value="SERRATE RNA EFFECTOR MOLECULE HOMOLOG"/>
    <property type="match status" value="1"/>
</dbReference>
<reference evidence="2" key="3">
    <citation type="submission" date="2015-06" db="UniProtKB">
        <authorList>
            <consortium name="EnsemblMetazoa"/>
        </authorList>
    </citation>
    <scope>IDENTIFICATION</scope>
</reference>
<dbReference type="AlphaFoldDB" id="T1G8S7"/>
<name>T1G8S7_HELRO</name>
<dbReference type="EMBL" id="AMQM01011955">
    <property type="status" value="NOT_ANNOTATED_CDS"/>
    <property type="molecule type" value="Genomic_DNA"/>
</dbReference>
<dbReference type="PANTHER" id="PTHR13165">
    <property type="entry name" value="ARSENITE-RESISTANCE PROTEIN 2"/>
    <property type="match status" value="1"/>
</dbReference>
<dbReference type="Gene3D" id="3.30.160.210">
    <property type="entry name" value="DNA double-strand break repair nuclease"/>
    <property type="match status" value="1"/>
</dbReference>
<dbReference type="GeneID" id="20217474"/>
<dbReference type="GO" id="GO:0003676">
    <property type="term" value="F:nucleic acid binding"/>
    <property type="evidence" value="ECO:0007669"/>
    <property type="project" value="InterPro"/>
</dbReference>
<dbReference type="InterPro" id="IPR035979">
    <property type="entry name" value="RBD_domain_sf"/>
</dbReference>
<dbReference type="CDD" id="cd00590">
    <property type="entry name" value="RRM_SF"/>
    <property type="match status" value="1"/>
</dbReference>
<dbReference type="HOGENOM" id="CLU_2446957_0_0_1"/>
<dbReference type="RefSeq" id="XP_009022011.1">
    <property type="nucleotide sequence ID" value="XM_009023763.1"/>
</dbReference>
<dbReference type="eggNOG" id="KOG2295">
    <property type="taxonomic scope" value="Eukaryota"/>
</dbReference>
<dbReference type="EnsemblMetazoa" id="HelroT93075">
    <property type="protein sequence ID" value="HelroP93075"/>
    <property type="gene ID" value="HelroG93075"/>
</dbReference>
<proteinExistence type="predicted"/>
<evidence type="ECO:0000313" key="1">
    <source>
        <dbReference type="EMBL" id="ESN99890.1"/>
    </source>
</evidence>
<dbReference type="SUPFAM" id="SSF54928">
    <property type="entry name" value="RNA-binding domain, RBD"/>
    <property type="match status" value="1"/>
</dbReference>
<reference evidence="3" key="1">
    <citation type="submission" date="2012-12" db="EMBL/GenBank/DDBJ databases">
        <authorList>
            <person name="Hellsten U."/>
            <person name="Grimwood J."/>
            <person name="Chapman J.A."/>
            <person name="Shapiro H."/>
            <person name="Aerts A."/>
            <person name="Otillar R.P."/>
            <person name="Terry A.Y."/>
            <person name="Boore J.L."/>
            <person name="Simakov O."/>
            <person name="Marletaz F."/>
            <person name="Cho S.-J."/>
            <person name="Edsinger-Gonzales E."/>
            <person name="Havlak P."/>
            <person name="Kuo D.-H."/>
            <person name="Larsson T."/>
            <person name="Lv J."/>
            <person name="Arendt D."/>
            <person name="Savage R."/>
            <person name="Osoegawa K."/>
            <person name="de Jong P."/>
            <person name="Lindberg D.R."/>
            <person name="Seaver E.C."/>
            <person name="Weisblat D.A."/>
            <person name="Putnam N.H."/>
            <person name="Grigoriev I.V."/>
            <person name="Rokhsar D.S."/>
        </authorList>
    </citation>
    <scope>NUCLEOTIDE SEQUENCE</scope>
</reference>
<dbReference type="STRING" id="6412.T1G8S7"/>